<keyword evidence="3" id="KW-1185">Reference proteome</keyword>
<dbReference type="Proteomes" id="UP001482513">
    <property type="component" value="Unassembled WGS sequence"/>
</dbReference>
<comment type="caution">
    <text evidence="2">The sequence shown here is derived from an EMBL/GenBank/DDBJ whole genome shotgun (WGS) entry which is preliminary data.</text>
</comment>
<dbReference type="RefSeq" id="WP_190698938.1">
    <property type="nucleotide sequence ID" value="NZ_JAMPKX010000001.1"/>
</dbReference>
<reference evidence="2 3" key="1">
    <citation type="submission" date="2022-04" db="EMBL/GenBank/DDBJ databases">
        <title>Positive selection, recombination, and allopatry shape intraspecific diversity of widespread and dominant cyanobacteria.</title>
        <authorList>
            <person name="Wei J."/>
            <person name="Shu W."/>
            <person name="Hu C."/>
        </authorList>
    </citation>
    <scope>NUCLEOTIDE SEQUENCE [LARGE SCALE GENOMIC DNA]</scope>
    <source>
        <strain evidence="2 3">DQ-A4</strain>
    </source>
</reference>
<dbReference type="EMBL" id="JAMPKX010000001">
    <property type="protein sequence ID" value="MEP0945727.1"/>
    <property type="molecule type" value="Genomic_DNA"/>
</dbReference>
<keyword evidence="1" id="KW-1133">Transmembrane helix</keyword>
<keyword evidence="1" id="KW-0472">Membrane</keyword>
<name>A0ABV0JYV9_9CYAN</name>
<feature type="transmembrane region" description="Helical" evidence="1">
    <location>
        <begin position="92"/>
        <end position="113"/>
    </location>
</feature>
<evidence type="ECO:0000313" key="3">
    <source>
        <dbReference type="Proteomes" id="UP001482513"/>
    </source>
</evidence>
<proteinExistence type="predicted"/>
<gene>
    <name evidence="2" type="ORF">NC992_02475</name>
</gene>
<protein>
    <submittedName>
        <fullName evidence="2">Uncharacterized protein</fullName>
    </submittedName>
</protein>
<accession>A0ABV0JYV9</accession>
<evidence type="ECO:0000313" key="2">
    <source>
        <dbReference type="EMBL" id="MEP0945727.1"/>
    </source>
</evidence>
<sequence length="152" mass="16577">MQPSFNLKFLGKSNRHLLIAIATSILAAQGRSLATTGSASSTEPSFFVSTETAIFFFIGLVISFFYIKGMAEVLRDAVRTYSSEEEDTRDTFTQGFVGAILAAIASAVVIWSYGLGAYFLYVGPVLSLLSPIGIIYFMALDIQRYKETSSPK</sequence>
<feature type="transmembrane region" description="Helical" evidence="1">
    <location>
        <begin position="53"/>
        <end position="71"/>
    </location>
</feature>
<feature type="transmembrane region" description="Helical" evidence="1">
    <location>
        <begin position="119"/>
        <end position="140"/>
    </location>
</feature>
<organism evidence="2 3">
    <name type="scientific">Leptolyngbya subtilissima DQ-A4</name>
    <dbReference type="NCBI Taxonomy" id="2933933"/>
    <lineage>
        <taxon>Bacteria</taxon>
        <taxon>Bacillati</taxon>
        <taxon>Cyanobacteriota</taxon>
        <taxon>Cyanophyceae</taxon>
        <taxon>Leptolyngbyales</taxon>
        <taxon>Leptolyngbyaceae</taxon>
        <taxon>Leptolyngbya group</taxon>
        <taxon>Leptolyngbya</taxon>
    </lineage>
</organism>
<keyword evidence="1" id="KW-0812">Transmembrane</keyword>
<evidence type="ECO:0000256" key="1">
    <source>
        <dbReference type="SAM" id="Phobius"/>
    </source>
</evidence>